<protein>
    <submittedName>
        <fullName evidence="1">Uncharacterized protein</fullName>
    </submittedName>
</protein>
<gene>
    <name evidence="1" type="ORF">PDIGIT_LOCUS11231</name>
</gene>
<organism evidence="1 2">
    <name type="scientific">Periconia digitata</name>
    <dbReference type="NCBI Taxonomy" id="1303443"/>
    <lineage>
        <taxon>Eukaryota</taxon>
        <taxon>Fungi</taxon>
        <taxon>Dikarya</taxon>
        <taxon>Ascomycota</taxon>
        <taxon>Pezizomycotina</taxon>
        <taxon>Dothideomycetes</taxon>
        <taxon>Pleosporomycetidae</taxon>
        <taxon>Pleosporales</taxon>
        <taxon>Massarineae</taxon>
        <taxon>Periconiaceae</taxon>
        <taxon>Periconia</taxon>
    </lineage>
</organism>
<sequence length="193" mass="21202">MHSRLEQNRRYKSEVVSPVALSTTTTMRFLTIVVLALPPLCVSQRWLPFDRPLPCMTRPVSLINAGDTLEFYLSNSRNSTCEMTIDYFDPAFLPYSVTVKPKNCAGDQMANYSIPCNSPNGLISVSWQCVGSQALSCSLLNITGGSEDYEQLQIEISEALPQVTCLRNISSLRTEPTVLTNGSGLIPDCAGDN</sequence>
<accession>A0A9W4XXM5</accession>
<reference evidence="1" key="1">
    <citation type="submission" date="2023-01" db="EMBL/GenBank/DDBJ databases">
        <authorList>
            <person name="Van Ghelder C."/>
            <person name="Rancurel C."/>
        </authorList>
    </citation>
    <scope>NUCLEOTIDE SEQUENCE</scope>
    <source>
        <strain evidence="1">CNCM I-4278</strain>
    </source>
</reference>
<name>A0A9W4XXM5_9PLEO</name>
<dbReference type="EMBL" id="CAOQHR010000008">
    <property type="protein sequence ID" value="CAI6338107.1"/>
    <property type="molecule type" value="Genomic_DNA"/>
</dbReference>
<dbReference type="AlphaFoldDB" id="A0A9W4XXM5"/>
<keyword evidence="2" id="KW-1185">Reference proteome</keyword>
<comment type="caution">
    <text evidence="1">The sequence shown here is derived from an EMBL/GenBank/DDBJ whole genome shotgun (WGS) entry which is preliminary data.</text>
</comment>
<dbReference type="Proteomes" id="UP001152607">
    <property type="component" value="Unassembled WGS sequence"/>
</dbReference>
<proteinExistence type="predicted"/>
<dbReference type="OrthoDB" id="5104857at2759"/>
<evidence type="ECO:0000313" key="1">
    <source>
        <dbReference type="EMBL" id="CAI6338107.1"/>
    </source>
</evidence>
<evidence type="ECO:0000313" key="2">
    <source>
        <dbReference type="Proteomes" id="UP001152607"/>
    </source>
</evidence>